<evidence type="ECO:0000256" key="3">
    <source>
        <dbReference type="ARBA" id="ARBA00022723"/>
    </source>
</evidence>
<dbReference type="PROSITE" id="PS00331">
    <property type="entry name" value="MALIC_ENZYMES"/>
    <property type="match status" value="1"/>
</dbReference>
<dbReference type="Proteomes" id="UP000188145">
    <property type="component" value="Chromosome"/>
</dbReference>
<dbReference type="STRING" id="1332264.BW730_09085"/>
<dbReference type="GO" id="GO:0004470">
    <property type="term" value="F:malic enzyme activity"/>
    <property type="evidence" value="ECO:0007669"/>
    <property type="project" value="InterPro"/>
</dbReference>
<evidence type="ECO:0000256" key="1">
    <source>
        <dbReference type="ARBA" id="ARBA00001936"/>
    </source>
</evidence>
<protein>
    <recommendedName>
        <fullName evidence="5">Putative malate oxidoreductase [NAD]</fullName>
    </recommendedName>
    <alternativeName>
        <fullName evidence="6">Malic enzyme</fullName>
    </alternativeName>
</protein>
<feature type="active site" description="Proton donor" evidence="7">
    <location>
        <position position="110"/>
    </location>
</feature>
<dbReference type="RefSeq" id="WP_077685952.1">
    <property type="nucleotide sequence ID" value="NZ_CP019606.1"/>
</dbReference>
<dbReference type="GO" id="GO:0046872">
    <property type="term" value="F:metal ion binding"/>
    <property type="evidence" value="ECO:0007669"/>
    <property type="project" value="UniProtKB-KW"/>
</dbReference>
<dbReference type="AlphaFoldDB" id="A0A1Q2CNH9"/>
<dbReference type="Pfam" id="PF03949">
    <property type="entry name" value="Malic_M"/>
    <property type="match status" value="1"/>
</dbReference>
<dbReference type="PANTHER" id="PTHR23406">
    <property type="entry name" value="MALIC ENZYME-RELATED"/>
    <property type="match status" value="1"/>
</dbReference>
<dbReference type="GO" id="GO:0005829">
    <property type="term" value="C:cytosol"/>
    <property type="evidence" value="ECO:0007669"/>
    <property type="project" value="TreeGrafter"/>
</dbReference>
<evidence type="ECO:0000259" key="11">
    <source>
        <dbReference type="SMART" id="SM00919"/>
    </source>
</evidence>
<evidence type="ECO:0000256" key="9">
    <source>
        <dbReference type="PIRSR" id="PIRSR000106-3"/>
    </source>
</evidence>
<evidence type="ECO:0000313" key="13">
    <source>
        <dbReference type="EMBL" id="AQP47625.1"/>
    </source>
</evidence>
<dbReference type="Gene3D" id="3.40.50.720">
    <property type="entry name" value="NAD(P)-binding Rossmann-like Domain"/>
    <property type="match status" value="1"/>
</dbReference>
<evidence type="ECO:0000313" key="14">
    <source>
        <dbReference type="Proteomes" id="UP000188145"/>
    </source>
</evidence>
<feature type="domain" description="Malic enzyme NAD-binding" evidence="11">
    <location>
        <begin position="279"/>
        <end position="540"/>
    </location>
</feature>
<dbReference type="InterPro" id="IPR015884">
    <property type="entry name" value="Malic_enzyme_CS"/>
</dbReference>
<reference evidence="14" key="1">
    <citation type="submission" date="2017-02" db="EMBL/GenBank/DDBJ databases">
        <title>Tessaracoccus aquaemaris sp. nov., isolated from the intestine of a Korean rockfish, Sebastes schlegelii, in a marine aquaculture pond.</title>
        <authorList>
            <person name="Tak E.J."/>
            <person name="Bae J.-W."/>
        </authorList>
    </citation>
    <scope>NUCLEOTIDE SEQUENCE [LARGE SCALE GENOMIC DNA]</scope>
    <source>
        <strain evidence="14">NSG39</strain>
    </source>
</reference>
<dbReference type="SUPFAM" id="SSF51735">
    <property type="entry name" value="NAD(P)-binding Rossmann-fold domains"/>
    <property type="match status" value="1"/>
</dbReference>
<gene>
    <name evidence="13" type="ORF">BW730_09085</name>
</gene>
<dbReference type="GO" id="GO:0016616">
    <property type="term" value="F:oxidoreductase activity, acting on the CH-OH group of donors, NAD or NADP as acceptor"/>
    <property type="evidence" value="ECO:0007669"/>
    <property type="project" value="InterPro"/>
</dbReference>
<evidence type="ECO:0000259" key="12">
    <source>
        <dbReference type="SMART" id="SM01274"/>
    </source>
</evidence>
<dbReference type="PANTHER" id="PTHR23406:SF34">
    <property type="entry name" value="NAD-DEPENDENT MALIC ENZYME, MITOCHONDRIAL"/>
    <property type="match status" value="1"/>
</dbReference>
<dbReference type="InterPro" id="IPR036291">
    <property type="entry name" value="NAD(P)-bd_dom_sf"/>
</dbReference>
<feature type="binding site" evidence="8">
    <location>
        <position position="428"/>
    </location>
    <ligand>
        <name>(S)-malate</name>
        <dbReference type="ChEBI" id="CHEBI:15589"/>
    </ligand>
</feature>
<organism evidence="13 14">
    <name type="scientific">Tessaracoccus aquimaris</name>
    <dbReference type="NCBI Taxonomy" id="1332264"/>
    <lineage>
        <taxon>Bacteria</taxon>
        <taxon>Bacillati</taxon>
        <taxon>Actinomycetota</taxon>
        <taxon>Actinomycetes</taxon>
        <taxon>Propionibacteriales</taxon>
        <taxon>Propionibacteriaceae</taxon>
        <taxon>Tessaracoccus</taxon>
    </lineage>
</organism>
<dbReference type="PIRSF" id="PIRSF000106">
    <property type="entry name" value="ME"/>
    <property type="match status" value="1"/>
</dbReference>
<dbReference type="OrthoDB" id="3314528at2"/>
<name>A0A1Q2CNH9_9ACTN</name>
<evidence type="ECO:0000256" key="10">
    <source>
        <dbReference type="RuleBase" id="RU003427"/>
    </source>
</evidence>
<feature type="binding site" evidence="9">
    <location>
        <position position="278"/>
    </location>
    <ligand>
        <name>a divalent metal cation</name>
        <dbReference type="ChEBI" id="CHEBI:60240"/>
    </ligand>
</feature>
<dbReference type="Pfam" id="PF00390">
    <property type="entry name" value="malic"/>
    <property type="match status" value="1"/>
</dbReference>
<dbReference type="KEGG" id="tes:BW730_09085"/>
<keyword evidence="14" id="KW-1185">Reference proteome</keyword>
<comment type="cofactor">
    <cofactor evidence="9">
        <name>Mg(2+)</name>
        <dbReference type="ChEBI" id="CHEBI:18420"/>
    </cofactor>
    <cofactor evidence="9">
        <name>Mn(2+)</name>
        <dbReference type="ChEBI" id="CHEBI:29035"/>
    </cofactor>
    <text evidence="9">Divalent metal cations. Prefers magnesium or manganese.</text>
</comment>
<proteinExistence type="inferred from homology"/>
<feature type="binding site" evidence="9">
    <location>
        <position position="254"/>
    </location>
    <ligand>
        <name>a divalent metal cation</name>
        <dbReference type="ChEBI" id="CHEBI:60240"/>
    </ligand>
</feature>
<dbReference type="SMART" id="SM01274">
    <property type="entry name" value="malic"/>
    <property type="match status" value="1"/>
</dbReference>
<evidence type="ECO:0000256" key="6">
    <source>
        <dbReference type="ARBA" id="ARBA00082317"/>
    </source>
</evidence>
<feature type="active site" description="Proton acceptor" evidence="7">
    <location>
        <position position="183"/>
    </location>
</feature>
<dbReference type="GO" id="GO:0051287">
    <property type="term" value="F:NAD binding"/>
    <property type="evidence" value="ECO:0007669"/>
    <property type="project" value="InterPro"/>
</dbReference>
<sequence length="572" mass="62345">MPKRQYEVLPGGHGSRVKINARGRAVLRNPRINRGTAFTLEERQKLELVGLLPTNVTPLEAQLRRAYERFRLAETSLERFAYLQALRERNTILFYRLLSDHLAEMMPIVYTPTIGEAIKGFSLWYQAVNGIFLSVDQPDSIEESLQNCGLDPNEIDLLIVTDSEGILGIGDQGVGGIQICTGKKSVYTAAAGIDPDRILPIVLDVGTDNLRLLNDELYMGERHGRVRGERYDQFVDHFVRTAVKVFPHAMLHWEDFGANNAHRLLQKYRGEICTFNDDIQGTAAVVASAILAGVKAKHERLADQSFVIHGGGTAGVGIADLLIDLMAKEGLTRDEARARFWVTSSRGLVTDDATQKFRDFQRPYARGIGELADWEVDRPGHYMLADIVRNVHPTVLVGTSGQPGSFTEAIVKDMGSHVARPLILPLSNPTSLAEAVPSDLIAWTDGRAMIATGSPFAPVSYHGVAYTIAQANNALVFPGIGLGVGLCRASRVTDAMIAASAEAVAALSLVQKPGDSLLPSVEDLRRVSGTVALRVAAAAEADGVAARPLTNPVDQMFDAMWIAAYPELIFED</sequence>
<dbReference type="SUPFAM" id="SSF53223">
    <property type="entry name" value="Aminoacid dehydrogenase-like, N-terminal domain"/>
    <property type="match status" value="1"/>
</dbReference>
<accession>A0A1Q2CNH9</accession>
<comment type="similarity">
    <text evidence="2 10">Belongs to the malic enzymes family.</text>
</comment>
<evidence type="ECO:0000256" key="8">
    <source>
        <dbReference type="PIRSR" id="PIRSR000106-2"/>
    </source>
</evidence>
<evidence type="ECO:0000256" key="7">
    <source>
        <dbReference type="PIRSR" id="PIRSR000106-1"/>
    </source>
</evidence>
<dbReference type="SMART" id="SM00919">
    <property type="entry name" value="Malic_M"/>
    <property type="match status" value="1"/>
</dbReference>
<keyword evidence="3 9" id="KW-0479">Metal-binding</keyword>
<evidence type="ECO:0000256" key="5">
    <source>
        <dbReference type="ARBA" id="ARBA00073308"/>
    </source>
</evidence>
<dbReference type="FunFam" id="3.40.50.10380:FF:000001">
    <property type="entry name" value="NAD-dependent malic enzyme"/>
    <property type="match status" value="1"/>
</dbReference>
<dbReference type="Gene3D" id="3.40.50.10380">
    <property type="entry name" value="Malic enzyme, N-terminal domain"/>
    <property type="match status" value="1"/>
</dbReference>
<feature type="domain" description="Malic enzyme N-terminal" evidence="12">
    <location>
        <begin position="87"/>
        <end position="269"/>
    </location>
</feature>
<dbReference type="InterPro" id="IPR001891">
    <property type="entry name" value="Malic_OxRdtase"/>
</dbReference>
<dbReference type="InterPro" id="IPR012301">
    <property type="entry name" value="Malic_N_dom"/>
</dbReference>
<dbReference type="NCBIfam" id="NF010052">
    <property type="entry name" value="PRK13529.1"/>
    <property type="match status" value="1"/>
</dbReference>
<evidence type="ECO:0000256" key="4">
    <source>
        <dbReference type="ARBA" id="ARBA00023027"/>
    </source>
</evidence>
<dbReference type="InterPro" id="IPR037062">
    <property type="entry name" value="Malic_N_dom_sf"/>
</dbReference>
<dbReference type="PRINTS" id="PR00072">
    <property type="entry name" value="MALOXRDTASE"/>
</dbReference>
<comment type="cofactor">
    <cofactor evidence="1">
        <name>Mn(2+)</name>
        <dbReference type="ChEBI" id="CHEBI:29035"/>
    </cofactor>
</comment>
<evidence type="ECO:0000256" key="2">
    <source>
        <dbReference type="ARBA" id="ARBA00008785"/>
    </source>
</evidence>
<feature type="binding site" evidence="8">
    <location>
        <position position="472"/>
    </location>
    <ligand>
        <name>(S)-malate</name>
        <dbReference type="ChEBI" id="CHEBI:15589"/>
    </ligand>
</feature>
<dbReference type="InterPro" id="IPR012302">
    <property type="entry name" value="Malic_NAD-bd"/>
</dbReference>
<dbReference type="EMBL" id="CP019606">
    <property type="protein sequence ID" value="AQP47625.1"/>
    <property type="molecule type" value="Genomic_DNA"/>
</dbReference>
<dbReference type="InterPro" id="IPR046346">
    <property type="entry name" value="Aminoacid_DH-like_N_sf"/>
</dbReference>
<keyword evidence="4" id="KW-0520">NAD</keyword>
<feature type="binding site" evidence="9">
    <location>
        <position position="255"/>
    </location>
    <ligand>
        <name>a divalent metal cation</name>
        <dbReference type="ChEBI" id="CHEBI:60240"/>
    </ligand>
</feature>
<dbReference type="GO" id="GO:0006108">
    <property type="term" value="P:malate metabolic process"/>
    <property type="evidence" value="ECO:0007669"/>
    <property type="project" value="TreeGrafter"/>
</dbReference>